<name>A0ABW4IB61_9SPHI</name>
<accession>A0ABW4IB61</accession>
<reference evidence="2" key="1">
    <citation type="journal article" date="2019" name="Int. J. Syst. Evol. Microbiol.">
        <title>The Global Catalogue of Microorganisms (GCM) 10K type strain sequencing project: providing services to taxonomists for standard genome sequencing and annotation.</title>
        <authorList>
            <consortium name="The Broad Institute Genomics Platform"/>
            <consortium name="The Broad Institute Genome Sequencing Center for Infectious Disease"/>
            <person name="Wu L."/>
            <person name="Ma J."/>
        </authorList>
    </citation>
    <scope>NUCLEOTIDE SEQUENCE [LARGE SCALE GENOMIC DNA]</scope>
    <source>
        <strain evidence="2">CCUG 53762</strain>
    </source>
</reference>
<organism evidence="1 2">
    <name type="scientific">Pseudopedobacter beijingensis</name>
    <dbReference type="NCBI Taxonomy" id="1207056"/>
    <lineage>
        <taxon>Bacteria</taxon>
        <taxon>Pseudomonadati</taxon>
        <taxon>Bacteroidota</taxon>
        <taxon>Sphingobacteriia</taxon>
        <taxon>Sphingobacteriales</taxon>
        <taxon>Sphingobacteriaceae</taxon>
        <taxon>Pseudopedobacter</taxon>
    </lineage>
</organism>
<dbReference type="EMBL" id="JBHUDG010000013">
    <property type="protein sequence ID" value="MFD1629996.1"/>
    <property type="molecule type" value="Genomic_DNA"/>
</dbReference>
<gene>
    <name evidence="1" type="ORF">ACFSAH_08915</name>
</gene>
<proteinExistence type="predicted"/>
<protein>
    <submittedName>
        <fullName evidence="1">Uncharacterized protein</fullName>
    </submittedName>
</protein>
<evidence type="ECO:0000313" key="2">
    <source>
        <dbReference type="Proteomes" id="UP001597118"/>
    </source>
</evidence>
<comment type="caution">
    <text evidence="1">The sequence shown here is derived from an EMBL/GenBank/DDBJ whole genome shotgun (WGS) entry which is preliminary data.</text>
</comment>
<dbReference type="Proteomes" id="UP001597118">
    <property type="component" value="Unassembled WGS sequence"/>
</dbReference>
<evidence type="ECO:0000313" key="1">
    <source>
        <dbReference type="EMBL" id="MFD1629996.1"/>
    </source>
</evidence>
<keyword evidence="2" id="KW-1185">Reference proteome</keyword>
<sequence length="104" mass="12317">MILFEFYQFIVSKKVLEQKYPGGLEYFKKDIPNGTYVEDGHLASARFLKLEDINEFVDLVARKGLHFHRQEFYSNDFSVFTAVGPWWPCEWLSFNTMICALKEH</sequence>
<dbReference type="RefSeq" id="WP_379662373.1">
    <property type="nucleotide sequence ID" value="NZ_JBHUDG010000013.1"/>
</dbReference>